<dbReference type="SUPFAM" id="SSF50249">
    <property type="entry name" value="Nucleic acid-binding proteins"/>
    <property type="match status" value="1"/>
</dbReference>
<accession>W4KJG5</accession>
<dbReference type="GO" id="GO:0006260">
    <property type="term" value="P:DNA replication"/>
    <property type="evidence" value="ECO:0007669"/>
    <property type="project" value="TreeGrafter"/>
</dbReference>
<dbReference type="GeneID" id="20669883"/>
<dbReference type="Proteomes" id="UP000030671">
    <property type="component" value="Unassembled WGS sequence"/>
</dbReference>
<proteinExistence type="predicted"/>
<feature type="compositionally biased region" description="Polar residues" evidence="4">
    <location>
        <begin position="153"/>
        <end position="174"/>
    </location>
</feature>
<comment type="subcellular location">
    <subcellularLocation>
        <location evidence="1">Nucleus</location>
    </subcellularLocation>
</comment>
<dbReference type="Pfam" id="PF01336">
    <property type="entry name" value="tRNA_anti-codon"/>
    <property type="match status" value="1"/>
</dbReference>
<keyword evidence="3" id="KW-0539">Nucleus</keyword>
<protein>
    <recommendedName>
        <fullName evidence="5">OB domain-containing protein</fullName>
    </recommendedName>
</protein>
<dbReference type="InterPro" id="IPR012340">
    <property type="entry name" value="NA-bd_OB-fold"/>
</dbReference>
<dbReference type="STRING" id="747525.W4KJG5"/>
<dbReference type="GO" id="GO:0006289">
    <property type="term" value="P:nucleotide-excision repair"/>
    <property type="evidence" value="ECO:0007669"/>
    <property type="project" value="TreeGrafter"/>
</dbReference>
<feature type="region of interest" description="Disordered" evidence="4">
    <location>
        <begin position="148"/>
        <end position="251"/>
    </location>
</feature>
<dbReference type="OrthoDB" id="25571at2759"/>
<keyword evidence="7" id="KW-1185">Reference proteome</keyword>
<dbReference type="PANTHER" id="PTHR13989:SF16">
    <property type="entry name" value="REPLICATION PROTEIN A2"/>
    <property type="match status" value="1"/>
</dbReference>
<dbReference type="KEGG" id="hir:HETIRDRAFT_311575"/>
<keyword evidence="2" id="KW-0238">DNA-binding</keyword>
<dbReference type="GO" id="GO:0003697">
    <property type="term" value="F:single-stranded DNA binding"/>
    <property type="evidence" value="ECO:0007669"/>
    <property type="project" value="TreeGrafter"/>
</dbReference>
<evidence type="ECO:0000256" key="1">
    <source>
        <dbReference type="ARBA" id="ARBA00004123"/>
    </source>
</evidence>
<dbReference type="eggNOG" id="KOG3108">
    <property type="taxonomic scope" value="Eukaryota"/>
</dbReference>
<dbReference type="HOGENOM" id="CLU_921527_0_0_1"/>
<evidence type="ECO:0000256" key="4">
    <source>
        <dbReference type="SAM" id="MobiDB-lite"/>
    </source>
</evidence>
<evidence type="ECO:0000313" key="7">
    <source>
        <dbReference type="Proteomes" id="UP000030671"/>
    </source>
</evidence>
<evidence type="ECO:0000313" key="6">
    <source>
        <dbReference type="EMBL" id="ETW85829.1"/>
    </source>
</evidence>
<organism evidence="6 7">
    <name type="scientific">Heterobasidion irregulare (strain TC 32-1)</name>
    <dbReference type="NCBI Taxonomy" id="747525"/>
    <lineage>
        <taxon>Eukaryota</taxon>
        <taxon>Fungi</taxon>
        <taxon>Dikarya</taxon>
        <taxon>Basidiomycota</taxon>
        <taxon>Agaricomycotina</taxon>
        <taxon>Agaricomycetes</taxon>
        <taxon>Russulales</taxon>
        <taxon>Bondarzewiaceae</taxon>
        <taxon>Heterobasidion</taxon>
        <taxon>Heterobasidion annosum species complex</taxon>
    </lineage>
</organism>
<evidence type="ECO:0000259" key="5">
    <source>
        <dbReference type="Pfam" id="PF01336"/>
    </source>
</evidence>
<name>W4KJG5_HETIT</name>
<dbReference type="InParanoid" id="W4KJG5"/>
<dbReference type="InterPro" id="IPR004365">
    <property type="entry name" value="NA-bd_OB_tRNA"/>
</dbReference>
<dbReference type="InterPro" id="IPR040260">
    <property type="entry name" value="RFA2-like"/>
</dbReference>
<dbReference type="GO" id="GO:0035861">
    <property type="term" value="C:site of double-strand break"/>
    <property type="evidence" value="ECO:0007669"/>
    <property type="project" value="TreeGrafter"/>
</dbReference>
<dbReference type="Gene3D" id="2.40.50.140">
    <property type="entry name" value="Nucleic acid-binding proteins"/>
    <property type="match status" value="1"/>
</dbReference>
<gene>
    <name evidence="6" type="ORF">HETIRDRAFT_311575</name>
</gene>
<dbReference type="GO" id="GO:0000781">
    <property type="term" value="C:chromosome, telomeric region"/>
    <property type="evidence" value="ECO:0007669"/>
    <property type="project" value="TreeGrafter"/>
</dbReference>
<dbReference type="AlphaFoldDB" id="W4KJG5"/>
<reference evidence="6 7" key="1">
    <citation type="journal article" date="2012" name="New Phytol.">
        <title>Insight into trade-off between wood decay and parasitism from the genome of a fungal forest pathogen.</title>
        <authorList>
            <person name="Olson A."/>
            <person name="Aerts A."/>
            <person name="Asiegbu F."/>
            <person name="Belbahri L."/>
            <person name="Bouzid O."/>
            <person name="Broberg A."/>
            <person name="Canback B."/>
            <person name="Coutinho P.M."/>
            <person name="Cullen D."/>
            <person name="Dalman K."/>
            <person name="Deflorio G."/>
            <person name="van Diepen L.T."/>
            <person name="Dunand C."/>
            <person name="Duplessis S."/>
            <person name="Durling M."/>
            <person name="Gonthier P."/>
            <person name="Grimwood J."/>
            <person name="Fossdal C.G."/>
            <person name="Hansson D."/>
            <person name="Henrissat B."/>
            <person name="Hietala A."/>
            <person name="Himmelstrand K."/>
            <person name="Hoffmeister D."/>
            <person name="Hogberg N."/>
            <person name="James T.Y."/>
            <person name="Karlsson M."/>
            <person name="Kohler A."/>
            <person name="Kues U."/>
            <person name="Lee Y.H."/>
            <person name="Lin Y.C."/>
            <person name="Lind M."/>
            <person name="Lindquist E."/>
            <person name="Lombard V."/>
            <person name="Lucas S."/>
            <person name="Lunden K."/>
            <person name="Morin E."/>
            <person name="Murat C."/>
            <person name="Park J."/>
            <person name="Raffaello T."/>
            <person name="Rouze P."/>
            <person name="Salamov A."/>
            <person name="Schmutz J."/>
            <person name="Solheim H."/>
            <person name="Stahlberg J."/>
            <person name="Velez H."/>
            <person name="de Vries R.P."/>
            <person name="Wiebenga A."/>
            <person name="Woodward S."/>
            <person name="Yakovlev I."/>
            <person name="Garbelotto M."/>
            <person name="Martin F."/>
            <person name="Grigoriev I.V."/>
            <person name="Stenlid J."/>
        </authorList>
    </citation>
    <scope>NUCLEOTIDE SEQUENCE [LARGE SCALE GENOMIC DNA]</scope>
    <source>
        <strain evidence="6 7">TC 32-1</strain>
    </source>
</reference>
<evidence type="ECO:0000256" key="3">
    <source>
        <dbReference type="ARBA" id="ARBA00023242"/>
    </source>
</evidence>
<dbReference type="GO" id="GO:0000724">
    <property type="term" value="P:double-strand break repair via homologous recombination"/>
    <property type="evidence" value="ECO:0007669"/>
    <property type="project" value="TreeGrafter"/>
</dbReference>
<dbReference type="RefSeq" id="XP_009542648.1">
    <property type="nucleotide sequence ID" value="XM_009544353.1"/>
</dbReference>
<dbReference type="EMBL" id="KI925455">
    <property type="protein sequence ID" value="ETW85829.1"/>
    <property type="molecule type" value="Genomic_DNA"/>
</dbReference>
<feature type="compositionally biased region" description="Low complexity" evidence="4">
    <location>
        <begin position="227"/>
        <end position="237"/>
    </location>
</feature>
<dbReference type="GO" id="GO:0005662">
    <property type="term" value="C:DNA replication factor A complex"/>
    <property type="evidence" value="ECO:0007669"/>
    <property type="project" value="TreeGrafter"/>
</dbReference>
<sequence>MRRRLRPVTIAQVLKSKRIHSDACFTIEGSEVHKIMVVARVSLLIGTDSDSHKWEYELEDGTGRATAVLWTINLSEDEKERLLENIPPHCYVRVIGVISEFKNYKSLNISDIRRVADAHEPFYHLVHAATVTISVEHDRNALAHSDAEPDTLESMNPSSIPSAQPTQHEPSTPTEWPPTLPQPFDHDMPSSSFSASKNKGILATTAKAESLTSSGTDTDVESEDPIPVFDSSGSHSPSPEPPSPLQNVQPYRRRDPYSHLTSLQRGILLQIHTHKSSFNEGVPVTLIVKGLAHTSRSVDDFW</sequence>
<evidence type="ECO:0000256" key="2">
    <source>
        <dbReference type="ARBA" id="ARBA00023125"/>
    </source>
</evidence>
<dbReference type="PANTHER" id="PTHR13989">
    <property type="entry name" value="REPLICATION PROTEIN A-RELATED"/>
    <property type="match status" value="1"/>
</dbReference>
<feature type="domain" description="OB" evidence="5">
    <location>
        <begin position="54"/>
        <end position="113"/>
    </location>
</feature>